<keyword evidence="2" id="KW-1185">Reference proteome</keyword>
<gene>
    <name evidence="1" type="ORF">GCM10009560_23510</name>
</gene>
<proteinExistence type="predicted"/>
<protein>
    <recommendedName>
        <fullName evidence="3">Transcriptional regulator</fullName>
    </recommendedName>
</protein>
<accession>A0ABN1P6E5</accession>
<organism evidence="1 2">
    <name type="scientific">Nonomuraea longicatena</name>
    <dbReference type="NCBI Taxonomy" id="83682"/>
    <lineage>
        <taxon>Bacteria</taxon>
        <taxon>Bacillati</taxon>
        <taxon>Actinomycetota</taxon>
        <taxon>Actinomycetes</taxon>
        <taxon>Streptosporangiales</taxon>
        <taxon>Streptosporangiaceae</taxon>
        <taxon>Nonomuraea</taxon>
    </lineage>
</organism>
<dbReference type="Proteomes" id="UP001501578">
    <property type="component" value="Unassembled WGS sequence"/>
</dbReference>
<evidence type="ECO:0000313" key="1">
    <source>
        <dbReference type="EMBL" id="GAA0923521.1"/>
    </source>
</evidence>
<evidence type="ECO:0000313" key="2">
    <source>
        <dbReference type="Proteomes" id="UP001501578"/>
    </source>
</evidence>
<reference evidence="1 2" key="1">
    <citation type="journal article" date="2019" name="Int. J. Syst. Evol. Microbiol.">
        <title>The Global Catalogue of Microorganisms (GCM) 10K type strain sequencing project: providing services to taxonomists for standard genome sequencing and annotation.</title>
        <authorList>
            <consortium name="The Broad Institute Genomics Platform"/>
            <consortium name="The Broad Institute Genome Sequencing Center for Infectious Disease"/>
            <person name="Wu L."/>
            <person name="Ma J."/>
        </authorList>
    </citation>
    <scope>NUCLEOTIDE SEQUENCE [LARGE SCALE GENOMIC DNA]</scope>
    <source>
        <strain evidence="1 2">JCM 11136</strain>
    </source>
</reference>
<comment type="caution">
    <text evidence="1">The sequence shown here is derived from an EMBL/GenBank/DDBJ whole genome shotgun (WGS) entry which is preliminary data.</text>
</comment>
<name>A0ABN1P6E5_9ACTN</name>
<sequence length="68" mass="7174">MPQFTETVLRHYVEAGAFSAERLIPVVAEIGEALVLKLAFDSGTPPSEATLADIADQAIPLARGLPTP</sequence>
<evidence type="ECO:0008006" key="3">
    <source>
        <dbReference type="Google" id="ProtNLM"/>
    </source>
</evidence>
<dbReference type="EMBL" id="BAAAHQ010000009">
    <property type="protein sequence ID" value="GAA0923521.1"/>
    <property type="molecule type" value="Genomic_DNA"/>
</dbReference>